<organism evidence="26 27">
    <name type="scientific">Coilia grayii</name>
    <name type="common">Gray's grenadier anchovy</name>
    <dbReference type="NCBI Taxonomy" id="363190"/>
    <lineage>
        <taxon>Eukaryota</taxon>
        <taxon>Metazoa</taxon>
        <taxon>Chordata</taxon>
        <taxon>Craniata</taxon>
        <taxon>Vertebrata</taxon>
        <taxon>Euteleostomi</taxon>
        <taxon>Actinopterygii</taxon>
        <taxon>Neopterygii</taxon>
        <taxon>Teleostei</taxon>
        <taxon>Clupei</taxon>
        <taxon>Clupeiformes</taxon>
        <taxon>Clupeoidei</taxon>
        <taxon>Engraulidae</taxon>
        <taxon>Coilinae</taxon>
        <taxon>Coilia</taxon>
    </lineage>
</organism>
<feature type="active site" description="Charge relay system" evidence="19">
    <location>
        <position position="386"/>
    </location>
</feature>
<evidence type="ECO:0000256" key="10">
    <source>
        <dbReference type="ARBA" id="ARBA00022692"/>
    </source>
</evidence>
<keyword evidence="18" id="KW-0325">Glycoprotein</keyword>
<keyword evidence="12" id="KW-0221">Differentiation</keyword>
<dbReference type="InterPro" id="IPR000152">
    <property type="entry name" value="EGF-type_Asp/Asn_hydroxyl_site"/>
</dbReference>
<sequence length="436" mass="48422">MESSAFRLVRQLSQLIVLFLLFLSLPACSGLPGVFLDRPHASQVLLERSRRANSLFEELKQGNLERECLEERCSYEEAREIFSLPKHLNEFWKRYSDADDCLPQPCLNGGTCLDQPNAYICICPSGFEGRNCDKATVLPGSYSCLYRNGGCEHFCIESHNSTQVCSCAVGYSLGSDNSSCIPQVKFSCGKTQAKDFSPRIVKGDVCPRGQCPWQALLKRDGEYLCGAIILGTEWILTAAHCVYRTDPNKLEVTVGEHNREVEEGSEQSRKVKTVLQHERYNHTSKDSDLALLRLMSPIRLSPYVIPICLPIKTGTFSRTLASIRLSTVSGWGRLAQSGPASIILQRLHVPRVPLQECVSHTGLHVSNNMLCAGFKEGGRDSCQGDSGGPLVTRYKNTHFLLGIVSWGKGCAAIDSYGVYTRVSNYLQWIESHIMKA</sequence>
<keyword evidence="11" id="KW-0677">Repeat</keyword>
<dbReference type="FunFam" id="4.10.740.10:FF:000001">
    <property type="entry name" value="vitamin K-dependent protein S"/>
    <property type="match status" value="1"/>
</dbReference>
<evidence type="ECO:0000256" key="11">
    <source>
        <dbReference type="ARBA" id="ARBA00022737"/>
    </source>
</evidence>
<dbReference type="PRINTS" id="PR00722">
    <property type="entry name" value="CHYMOTRYPSIN"/>
</dbReference>
<evidence type="ECO:0000256" key="7">
    <source>
        <dbReference type="ARBA" id="ARBA00022536"/>
    </source>
</evidence>
<dbReference type="PROSITE" id="PS00134">
    <property type="entry name" value="TRYPSIN_HIS"/>
    <property type="match status" value="1"/>
</dbReference>
<dbReference type="FunFam" id="2.10.25.10:FF:000565">
    <property type="entry name" value="Predicted protein"/>
    <property type="match status" value="1"/>
</dbReference>
<evidence type="ECO:0000256" key="8">
    <source>
        <dbReference type="ARBA" id="ARBA00022553"/>
    </source>
</evidence>
<dbReference type="GO" id="GO:0060255">
    <property type="term" value="P:regulation of macromolecule metabolic process"/>
    <property type="evidence" value="ECO:0007669"/>
    <property type="project" value="UniProtKB-ARBA"/>
</dbReference>
<evidence type="ECO:0000256" key="21">
    <source>
        <dbReference type="RuleBase" id="RU363034"/>
    </source>
</evidence>
<dbReference type="InterPro" id="IPR017857">
    <property type="entry name" value="Coagulation_fac-like_Gla_dom"/>
</dbReference>
<dbReference type="InterPro" id="IPR050442">
    <property type="entry name" value="Peptidase_S1_coag_factors"/>
</dbReference>
<dbReference type="InterPro" id="IPR012224">
    <property type="entry name" value="Pept_S1A_FX"/>
</dbReference>
<keyword evidence="13 21" id="KW-0378">Hydrolase</keyword>
<dbReference type="SUPFAM" id="SSF57630">
    <property type="entry name" value="GLA-domain"/>
    <property type="match status" value="1"/>
</dbReference>
<accession>A0ABD1JJU1</accession>
<keyword evidence="21" id="KW-0720">Serine protease</keyword>
<dbReference type="InterPro" id="IPR000742">
    <property type="entry name" value="EGF"/>
</dbReference>
<comment type="caution">
    <text evidence="26">The sequence shown here is derived from an EMBL/GenBank/DDBJ whole genome shotgun (WGS) entry which is preliminary data.</text>
</comment>
<dbReference type="InterPro" id="IPR033116">
    <property type="entry name" value="TRYPSIN_SER"/>
</dbReference>
<dbReference type="GO" id="GO:0006508">
    <property type="term" value="P:proteolysis"/>
    <property type="evidence" value="ECO:0007669"/>
    <property type="project" value="UniProtKB-KW"/>
</dbReference>
<evidence type="ECO:0000256" key="4">
    <source>
        <dbReference type="ARBA" id="ARBA00022475"/>
    </source>
</evidence>
<dbReference type="PROSITE" id="PS00011">
    <property type="entry name" value="GLA_1"/>
    <property type="match status" value="1"/>
</dbReference>
<dbReference type="GO" id="GO:0030182">
    <property type="term" value="P:neuron differentiation"/>
    <property type="evidence" value="ECO:0007669"/>
    <property type="project" value="UniProtKB-ARBA"/>
</dbReference>
<keyword evidence="10" id="KW-0812">Transmembrane</keyword>
<dbReference type="GO" id="GO:0016324">
    <property type="term" value="C:apical plasma membrane"/>
    <property type="evidence" value="ECO:0007669"/>
    <property type="project" value="UniProtKB-SubCell"/>
</dbReference>
<dbReference type="Pfam" id="PF00594">
    <property type="entry name" value="Gla"/>
    <property type="match status" value="1"/>
</dbReference>
<evidence type="ECO:0000256" key="2">
    <source>
        <dbReference type="ARBA" id="ARBA00004613"/>
    </source>
</evidence>
<dbReference type="GO" id="GO:0080090">
    <property type="term" value="P:regulation of primary metabolic process"/>
    <property type="evidence" value="ECO:0007669"/>
    <property type="project" value="UniProtKB-ARBA"/>
</dbReference>
<evidence type="ECO:0000256" key="14">
    <source>
        <dbReference type="ARBA" id="ARBA00022837"/>
    </source>
</evidence>
<feature type="domain" description="Gla" evidence="25">
    <location>
        <begin position="51"/>
        <end position="97"/>
    </location>
</feature>
<dbReference type="Proteomes" id="UP001591681">
    <property type="component" value="Unassembled WGS sequence"/>
</dbReference>
<dbReference type="InterPro" id="IPR009030">
    <property type="entry name" value="Growth_fac_rcpt_cys_sf"/>
</dbReference>
<dbReference type="SMART" id="SM00020">
    <property type="entry name" value="Tryp_SPc"/>
    <property type="match status" value="1"/>
</dbReference>
<keyword evidence="9 21" id="KW-0645">Protease</keyword>
<dbReference type="PRINTS" id="PR00001">
    <property type="entry name" value="GLABLOOD"/>
</dbReference>
<dbReference type="PROSITE" id="PS01187">
    <property type="entry name" value="EGF_CA"/>
    <property type="match status" value="1"/>
</dbReference>
<keyword evidence="22" id="KW-0732">Signal</keyword>
<protein>
    <recommendedName>
        <fullName evidence="28">Coagulation factor VII</fullName>
    </recommendedName>
</protein>
<dbReference type="PANTHER" id="PTHR24278:SF34">
    <property type="entry name" value="COAGULATION FACTOR VII,-LIKE"/>
    <property type="match status" value="1"/>
</dbReference>
<dbReference type="InterPro" id="IPR043504">
    <property type="entry name" value="Peptidase_S1_PA_chymotrypsin"/>
</dbReference>
<dbReference type="Gene3D" id="2.40.10.10">
    <property type="entry name" value="Trypsin-like serine proteases"/>
    <property type="match status" value="2"/>
</dbReference>
<dbReference type="GO" id="GO:0051093">
    <property type="term" value="P:negative regulation of developmental process"/>
    <property type="evidence" value="ECO:0007669"/>
    <property type="project" value="UniProtKB-ARBA"/>
</dbReference>
<dbReference type="GO" id="GO:0008593">
    <property type="term" value="P:regulation of Notch signaling pathway"/>
    <property type="evidence" value="ECO:0007669"/>
    <property type="project" value="UniProtKB-ARBA"/>
</dbReference>
<dbReference type="InterPro" id="IPR001881">
    <property type="entry name" value="EGF-like_Ca-bd_dom"/>
</dbReference>
<dbReference type="InterPro" id="IPR009003">
    <property type="entry name" value="Peptidase_S1_PA"/>
</dbReference>
<evidence type="ECO:0000256" key="12">
    <source>
        <dbReference type="ARBA" id="ARBA00022782"/>
    </source>
</evidence>
<evidence type="ECO:0000256" key="19">
    <source>
        <dbReference type="PIRSR" id="PIRSR001143-1"/>
    </source>
</evidence>
<dbReference type="GO" id="GO:0051241">
    <property type="term" value="P:negative regulation of multicellular organismal process"/>
    <property type="evidence" value="ECO:0007669"/>
    <property type="project" value="UniProtKB-ARBA"/>
</dbReference>
<dbReference type="GO" id="GO:0008236">
    <property type="term" value="F:serine-type peptidase activity"/>
    <property type="evidence" value="ECO:0007669"/>
    <property type="project" value="UniProtKB-KW"/>
</dbReference>
<proteinExistence type="predicted"/>
<dbReference type="PROSITE" id="PS50998">
    <property type="entry name" value="GLA_2"/>
    <property type="match status" value="1"/>
</dbReference>
<comment type="caution">
    <text evidence="20">Lacks conserved residue(s) required for the propagation of feature annotation.</text>
</comment>
<dbReference type="GO" id="GO:0009967">
    <property type="term" value="P:positive regulation of signal transduction"/>
    <property type="evidence" value="ECO:0007669"/>
    <property type="project" value="UniProtKB-ARBA"/>
</dbReference>
<feature type="active site" description="Charge relay system" evidence="19">
    <location>
        <position position="288"/>
    </location>
</feature>
<dbReference type="GO" id="GO:0003002">
    <property type="term" value="P:regionalization"/>
    <property type="evidence" value="ECO:0007669"/>
    <property type="project" value="UniProtKB-ARBA"/>
</dbReference>
<dbReference type="GO" id="GO:0048468">
    <property type="term" value="P:cell development"/>
    <property type="evidence" value="ECO:0007669"/>
    <property type="project" value="UniProtKB-ARBA"/>
</dbReference>
<dbReference type="PANTHER" id="PTHR24278">
    <property type="entry name" value="COAGULATION FACTOR"/>
    <property type="match status" value="1"/>
</dbReference>
<comment type="subcellular location">
    <subcellularLocation>
        <location evidence="1">Apical cell membrane</location>
        <topology evidence="1">Single-pass type I membrane protein</topology>
    </subcellularLocation>
    <subcellularLocation>
        <location evidence="2">Secreted</location>
    </subcellularLocation>
</comment>
<evidence type="ECO:0000256" key="3">
    <source>
        <dbReference type="ARBA" id="ARBA00022473"/>
    </source>
</evidence>
<dbReference type="Pfam" id="PF14670">
    <property type="entry name" value="FXa_inhibition"/>
    <property type="match status" value="1"/>
</dbReference>
<dbReference type="PROSITE" id="PS00135">
    <property type="entry name" value="TRYPSIN_SER"/>
    <property type="match status" value="1"/>
</dbReference>
<evidence type="ECO:0000256" key="5">
    <source>
        <dbReference type="ARBA" id="ARBA00022479"/>
    </source>
</evidence>
<dbReference type="InterPro" id="IPR035972">
    <property type="entry name" value="GLA-like_dom_SF"/>
</dbReference>
<dbReference type="Pfam" id="PF00008">
    <property type="entry name" value="EGF"/>
    <property type="match status" value="1"/>
</dbReference>
<dbReference type="SMART" id="SM00069">
    <property type="entry name" value="GLA"/>
    <property type="match status" value="1"/>
</dbReference>
<keyword evidence="6" id="KW-0964">Secreted</keyword>
<keyword evidence="4" id="KW-1003">Cell membrane</keyword>
<reference evidence="26 27" key="1">
    <citation type="submission" date="2024-09" db="EMBL/GenBank/DDBJ databases">
        <title>A chromosome-level genome assembly of Gray's grenadier anchovy, Coilia grayii.</title>
        <authorList>
            <person name="Fu Z."/>
        </authorList>
    </citation>
    <scope>NUCLEOTIDE SEQUENCE [LARGE SCALE GENOMIC DNA]</scope>
    <source>
        <strain evidence="26">G4</strain>
        <tissue evidence="26">Muscle</tissue>
    </source>
</reference>
<evidence type="ECO:0000259" key="25">
    <source>
        <dbReference type="PROSITE" id="PS50998"/>
    </source>
</evidence>
<dbReference type="PROSITE" id="PS00010">
    <property type="entry name" value="ASX_HYDROXYL"/>
    <property type="match status" value="1"/>
</dbReference>
<dbReference type="CDD" id="cd00190">
    <property type="entry name" value="Tryp_SPc"/>
    <property type="match status" value="1"/>
</dbReference>
<dbReference type="PIRSF" id="PIRSF001143">
    <property type="entry name" value="Factor_X"/>
    <property type="match status" value="1"/>
</dbReference>
<feature type="disulfide bond" evidence="20">
    <location>
        <begin position="123"/>
        <end position="132"/>
    </location>
</feature>
<feature type="chain" id="PRO_5044848815" description="Coagulation factor VII" evidence="22">
    <location>
        <begin position="31"/>
        <end position="436"/>
    </location>
</feature>
<dbReference type="PROSITE" id="PS50240">
    <property type="entry name" value="TRYPSIN_DOM"/>
    <property type="match status" value="1"/>
</dbReference>
<keyword evidence="7 20" id="KW-0245">EGF-like domain</keyword>
<dbReference type="Gene3D" id="4.10.740.10">
    <property type="entry name" value="Coagulation Factor IX"/>
    <property type="match status" value="1"/>
</dbReference>
<dbReference type="SUPFAM" id="SSF50494">
    <property type="entry name" value="Trypsin-like serine proteases"/>
    <property type="match status" value="1"/>
</dbReference>
<evidence type="ECO:0008006" key="28">
    <source>
        <dbReference type="Google" id="ProtNLM"/>
    </source>
</evidence>
<feature type="active site" description="Charge relay system" evidence="19">
    <location>
        <position position="240"/>
    </location>
</feature>
<name>A0ABD1JJU1_9TELE</name>
<keyword evidence="17 20" id="KW-1015">Disulfide bond</keyword>
<keyword evidence="5" id="KW-0301">Gamma-carboxyglutamic acid</keyword>
<evidence type="ECO:0000256" key="17">
    <source>
        <dbReference type="ARBA" id="ARBA00023157"/>
    </source>
</evidence>
<dbReference type="InterPro" id="IPR018097">
    <property type="entry name" value="EGF_Ca-bd_CS"/>
</dbReference>
<keyword evidence="14" id="KW-0106">Calcium</keyword>
<dbReference type="SUPFAM" id="SSF57184">
    <property type="entry name" value="Growth factor receptor domain"/>
    <property type="match status" value="1"/>
</dbReference>
<evidence type="ECO:0000313" key="26">
    <source>
        <dbReference type="EMBL" id="KAL2087424.1"/>
    </source>
</evidence>
<dbReference type="InterPro" id="IPR001314">
    <property type="entry name" value="Peptidase_S1A"/>
</dbReference>
<evidence type="ECO:0000256" key="18">
    <source>
        <dbReference type="ARBA" id="ARBA00023180"/>
    </source>
</evidence>
<evidence type="ECO:0000256" key="16">
    <source>
        <dbReference type="ARBA" id="ARBA00023136"/>
    </source>
</evidence>
<evidence type="ECO:0000256" key="15">
    <source>
        <dbReference type="ARBA" id="ARBA00022989"/>
    </source>
</evidence>
<keyword evidence="15" id="KW-1133">Transmembrane helix</keyword>
<keyword evidence="16" id="KW-0472">Membrane</keyword>
<dbReference type="SMART" id="SM00181">
    <property type="entry name" value="EGF"/>
    <property type="match status" value="2"/>
</dbReference>
<dbReference type="EMBL" id="JBHFQA010000014">
    <property type="protein sequence ID" value="KAL2087424.1"/>
    <property type="molecule type" value="Genomic_DNA"/>
</dbReference>
<dbReference type="InterPro" id="IPR000294">
    <property type="entry name" value="GLA_domain"/>
</dbReference>
<evidence type="ECO:0000256" key="20">
    <source>
        <dbReference type="PROSITE-ProRule" id="PRU00076"/>
    </source>
</evidence>
<feature type="domain" description="Peptidase S1" evidence="24">
    <location>
        <begin position="200"/>
        <end position="434"/>
    </location>
</feature>
<evidence type="ECO:0000259" key="24">
    <source>
        <dbReference type="PROSITE" id="PS50240"/>
    </source>
</evidence>
<evidence type="ECO:0000256" key="1">
    <source>
        <dbReference type="ARBA" id="ARBA00004247"/>
    </source>
</evidence>
<evidence type="ECO:0000256" key="6">
    <source>
        <dbReference type="ARBA" id="ARBA00022525"/>
    </source>
</evidence>
<dbReference type="PROSITE" id="PS50026">
    <property type="entry name" value="EGF_3"/>
    <property type="match status" value="1"/>
</dbReference>
<dbReference type="GO" id="GO:0048592">
    <property type="term" value="P:eye morphogenesis"/>
    <property type="evidence" value="ECO:0007669"/>
    <property type="project" value="UniProtKB-ARBA"/>
</dbReference>
<evidence type="ECO:0000256" key="22">
    <source>
        <dbReference type="SAM" id="SignalP"/>
    </source>
</evidence>
<dbReference type="GO" id="GO:0005576">
    <property type="term" value="C:extracellular region"/>
    <property type="evidence" value="ECO:0007669"/>
    <property type="project" value="UniProtKB-SubCell"/>
</dbReference>
<dbReference type="PRINTS" id="PR00010">
    <property type="entry name" value="EGFBLOOD"/>
</dbReference>
<keyword evidence="8" id="KW-0597">Phosphoprotein</keyword>
<dbReference type="CDD" id="cd00054">
    <property type="entry name" value="EGF_CA"/>
    <property type="match status" value="1"/>
</dbReference>
<evidence type="ECO:0000313" key="27">
    <source>
        <dbReference type="Proteomes" id="UP001591681"/>
    </source>
</evidence>
<dbReference type="AlphaFoldDB" id="A0ABD1JJU1"/>
<dbReference type="Pfam" id="PF00089">
    <property type="entry name" value="Trypsin"/>
    <property type="match status" value="1"/>
</dbReference>
<feature type="signal peptide" evidence="22">
    <location>
        <begin position="1"/>
        <end position="30"/>
    </location>
</feature>
<keyword evidence="3" id="KW-0217">Developmental protein</keyword>
<dbReference type="FunFam" id="2.40.10.10:FF:000013">
    <property type="entry name" value="Coagulation factor X"/>
    <property type="match status" value="1"/>
</dbReference>
<dbReference type="Gene3D" id="2.10.25.10">
    <property type="entry name" value="Laminin"/>
    <property type="match status" value="2"/>
</dbReference>
<evidence type="ECO:0000256" key="13">
    <source>
        <dbReference type="ARBA" id="ARBA00022801"/>
    </source>
</evidence>
<dbReference type="PROSITE" id="PS00022">
    <property type="entry name" value="EGF_1"/>
    <property type="match status" value="1"/>
</dbReference>
<feature type="domain" description="EGF-like" evidence="23">
    <location>
        <begin position="97"/>
        <end position="133"/>
    </location>
</feature>
<evidence type="ECO:0000259" key="23">
    <source>
        <dbReference type="PROSITE" id="PS50026"/>
    </source>
</evidence>
<dbReference type="InterPro" id="IPR001254">
    <property type="entry name" value="Trypsin_dom"/>
</dbReference>
<dbReference type="PROSITE" id="PS01186">
    <property type="entry name" value="EGF_2"/>
    <property type="match status" value="1"/>
</dbReference>
<keyword evidence="27" id="KW-1185">Reference proteome</keyword>
<dbReference type="SMART" id="SM00179">
    <property type="entry name" value="EGF_CA"/>
    <property type="match status" value="1"/>
</dbReference>
<gene>
    <name evidence="26" type="ORF">ACEWY4_016252</name>
</gene>
<dbReference type="InterPro" id="IPR018114">
    <property type="entry name" value="TRYPSIN_HIS"/>
</dbReference>
<evidence type="ECO:0000256" key="9">
    <source>
        <dbReference type="ARBA" id="ARBA00022670"/>
    </source>
</evidence>